<keyword evidence="9 11" id="KW-0106">Calcium</keyword>
<keyword evidence="15" id="KW-1185">Reference proteome</keyword>
<dbReference type="EC" id="3.4.14.10" evidence="4"/>
<feature type="active site" description="Charge relay system" evidence="11">
    <location>
        <position position="514"/>
    </location>
</feature>
<dbReference type="Proteomes" id="UP001465668">
    <property type="component" value="Unassembled WGS sequence"/>
</dbReference>
<evidence type="ECO:0000256" key="9">
    <source>
        <dbReference type="ARBA" id="ARBA00022837"/>
    </source>
</evidence>
<feature type="signal peptide" evidence="12">
    <location>
        <begin position="1"/>
        <end position="20"/>
    </location>
</feature>
<keyword evidence="6 11" id="KW-0479">Metal-binding</keyword>
<evidence type="ECO:0000256" key="8">
    <source>
        <dbReference type="ARBA" id="ARBA00022825"/>
    </source>
</evidence>
<comment type="cofactor">
    <cofactor evidence="11">
        <name>Ca(2+)</name>
        <dbReference type="ChEBI" id="CHEBI:29108"/>
    </cofactor>
    <text evidence="11">Binds 1 Ca(2+) ion per subunit.</text>
</comment>
<protein>
    <recommendedName>
        <fullName evidence="4">tripeptidyl-peptidase II</fullName>
        <ecNumber evidence="4">3.4.14.10</ecNumber>
    </recommendedName>
</protein>
<keyword evidence="7 11" id="KW-0378">Hydrolase</keyword>
<dbReference type="EMBL" id="JARVKM010000041">
    <property type="protein sequence ID" value="KAK9774426.1"/>
    <property type="molecule type" value="Genomic_DNA"/>
</dbReference>
<dbReference type="SUPFAM" id="SSF54897">
    <property type="entry name" value="Protease propeptides/inhibitors"/>
    <property type="match status" value="1"/>
</dbReference>
<dbReference type="CDD" id="cd11377">
    <property type="entry name" value="Pro-peptidase_S53"/>
    <property type="match status" value="1"/>
</dbReference>
<evidence type="ECO:0000313" key="14">
    <source>
        <dbReference type="EMBL" id="KAK9774426.1"/>
    </source>
</evidence>
<feature type="binding site" evidence="11">
    <location>
        <position position="591"/>
    </location>
    <ligand>
        <name>Ca(2+)</name>
        <dbReference type="ChEBI" id="CHEBI:29108"/>
    </ligand>
</feature>
<dbReference type="SUPFAM" id="SSF52743">
    <property type="entry name" value="Subtilisin-like"/>
    <property type="match status" value="1"/>
</dbReference>
<evidence type="ECO:0000256" key="3">
    <source>
        <dbReference type="ARBA" id="ARBA00004239"/>
    </source>
</evidence>
<dbReference type="InterPro" id="IPR050819">
    <property type="entry name" value="Tripeptidyl-peptidase_I"/>
</dbReference>
<comment type="subcellular location">
    <subcellularLocation>
        <location evidence="3">Secreted</location>
        <location evidence="3">Extracellular space</location>
    </subcellularLocation>
</comment>
<keyword evidence="5 11" id="KW-0645">Protease</keyword>
<comment type="function">
    <text evidence="2">Secreted tripeptidyl-peptidase which degrades proteins at acidic pHs and is involved in virulence.</text>
</comment>
<evidence type="ECO:0000256" key="6">
    <source>
        <dbReference type="ARBA" id="ARBA00022723"/>
    </source>
</evidence>
<dbReference type="Gene3D" id="3.40.50.200">
    <property type="entry name" value="Peptidase S8/S53 domain"/>
    <property type="match status" value="1"/>
</dbReference>
<reference evidence="14 15" key="1">
    <citation type="submission" date="2024-02" db="EMBL/GenBank/DDBJ databases">
        <title>First draft genome assembly of two strains of Seiridium cardinale.</title>
        <authorList>
            <person name="Emiliani G."/>
            <person name="Scali E."/>
        </authorList>
    </citation>
    <scope>NUCLEOTIDE SEQUENCE [LARGE SCALE GENOMIC DNA]</scope>
    <source>
        <strain evidence="14 15">BM-138-000479</strain>
    </source>
</reference>
<comment type="caution">
    <text evidence="14">The sequence shown here is derived from an EMBL/GenBank/DDBJ whole genome shotgun (WGS) entry which is preliminary data.</text>
</comment>
<feature type="active site" description="Charge relay system" evidence="11">
    <location>
        <position position="298"/>
    </location>
</feature>
<sequence>MGQFALLGAAVLLLNSLVAGRNVIVESLFSAPDGWERVDDPDPSTVIKLRIALEQPNVSSGKFEQTLYEISSPEHHSYGQHLSREELRALVKPRQESTDTVVAWLKAADILDSDIEDAGEWVNFRTTIAKAGDLLNADFGIYNFAGTEDSRIRTLKYSVPEHIESHITMVQPTTVFGRMQRHVSQIFKVEEAEESEALLSASAAANQTDPLQVCNYFITPNCLRVLYKVGNYTANPSAKTILGVSGFLNEFAKHDSLQTFLAKFAPHATSQTFITPLVNGGEDNQTDTDDDDVEANLDIQYVAALGYDADLRFYSVGGRGPLIPDLETVPPSQPYESQNSNEPYLEFVSYLLNLTDDQLPTTLSTSYGDNEREIPIAYAQKVCEMLGQLGARGVTVIFSSGDTGPGSACQTNDGTKTPRFTPTFPGACPYITTVGGTAGVAPEKAISFSSGGFSDYFPRPAYQDAAVTGYLAGIGDVFSGLYNVSGRGFPDVSAQGNAFRVVEKGSIQSVSGTSASAPTFAGIISLVNNALVAHGRSPLGFLNPWLYSVVSQAGGLTDITQGGSRGCGPTSQYSGLPTPEIIGAGWNATVGWDPVTGLGTPLFTKLLALAFLNTTQAEGSYGDDAYKHARVGSGRRAGLGQGDDDVNWVQ</sequence>
<dbReference type="PANTHER" id="PTHR14218:SF35">
    <property type="entry name" value="PEPTIDASE S53 DOMAIN-CONTAINING PROTEIN"/>
    <property type="match status" value="1"/>
</dbReference>
<evidence type="ECO:0000259" key="13">
    <source>
        <dbReference type="PROSITE" id="PS51695"/>
    </source>
</evidence>
<keyword evidence="8 11" id="KW-0720">Serine protease</keyword>
<keyword evidence="10" id="KW-0865">Zymogen</keyword>
<dbReference type="PROSITE" id="PS51695">
    <property type="entry name" value="SEDOLISIN"/>
    <property type="match status" value="1"/>
</dbReference>
<dbReference type="InterPro" id="IPR015366">
    <property type="entry name" value="S53_propep"/>
</dbReference>
<dbReference type="InterPro" id="IPR036852">
    <property type="entry name" value="Peptidase_S8/S53_dom_sf"/>
</dbReference>
<dbReference type="Pfam" id="PF00082">
    <property type="entry name" value="Peptidase_S8"/>
    <property type="match status" value="1"/>
</dbReference>
<accession>A0ABR2XKY2</accession>
<feature type="domain" description="Peptidase S53" evidence="13">
    <location>
        <begin position="217"/>
        <end position="613"/>
    </location>
</feature>
<feature type="binding site" evidence="11">
    <location>
        <position position="593"/>
    </location>
    <ligand>
        <name>Ca(2+)</name>
        <dbReference type="ChEBI" id="CHEBI:29108"/>
    </ligand>
</feature>
<dbReference type="PANTHER" id="PTHR14218">
    <property type="entry name" value="PROTEASE S8 TRIPEPTIDYL PEPTIDASE I CLN2"/>
    <property type="match status" value="1"/>
</dbReference>
<evidence type="ECO:0000256" key="1">
    <source>
        <dbReference type="ARBA" id="ARBA00001910"/>
    </source>
</evidence>
<evidence type="ECO:0000256" key="4">
    <source>
        <dbReference type="ARBA" id="ARBA00012462"/>
    </source>
</evidence>
<proteinExistence type="predicted"/>
<comment type="catalytic activity">
    <reaction evidence="1">
        <text>Release of an N-terminal tripeptide from a polypeptide.</text>
        <dbReference type="EC" id="3.4.14.10"/>
    </reaction>
</comment>
<dbReference type="Pfam" id="PF09286">
    <property type="entry name" value="Pro-kuma_activ"/>
    <property type="match status" value="1"/>
</dbReference>
<feature type="active site" description="Charge relay system" evidence="11">
    <location>
        <position position="294"/>
    </location>
</feature>
<feature type="binding site" evidence="11">
    <location>
        <position position="558"/>
    </location>
    <ligand>
        <name>Ca(2+)</name>
        <dbReference type="ChEBI" id="CHEBI:29108"/>
    </ligand>
</feature>
<name>A0ABR2XKY2_9PEZI</name>
<feature type="chain" id="PRO_5045165034" description="tripeptidyl-peptidase II" evidence="12">
    <location>
        <begin position="21"/>
        <end position="650"/>
    </location>
</feature>
<evidence type="ECO:0000256" key="12">
    <source>
        <dbReference type="SAM" id="SignalP"/>
    </source>
</evidence>
<dbReference type="InterPro" id="IPR023828">
    <property type="entry name" value="Peptidase_S8_Ser-AS"/>
</dbReference>
<evidence type="ECO:0000256" key="7">
    <source>
        <dbReference type="ARBA" id="ARBA00022801"/>
    </source>
</evidence>
<keyword evidence="12" id="KW-0732">Signal</keyword>
<evidence type="ECO:0000256" key="2">
    <source>
        <dbReference type="ARBA" id="ARBA00002451"/>
    </source>
</evidence>
<organism evidence="14 15">
    <name type="scientific">Seiridium cardinale</name>
    <dbReference type="NCBI Taxonomy" id="138064"/>
    <lineage>
        <taxon>Eukaryota</taxon>
        <taxon>Fungi</taxon>
        <taxon>Dikarya</taxon>
        <taxon>Ascomycota</taxon>
        <taxon>Pezizomycotina</taxon>
        <taxon>Sordariomycetes</taxon>
        <taxon>Xylariomycetidae</taxon>
        <taxon>Amphisphaeriales</taxon>
        <taxon>Sporocadaceae</taxon>
        <taxon>Seiridium</taxon>
    </lineage>
</organism>
<dbReference type="InterPro" id="IPR030400">
    <property type="entry name" value="Sedolisin_dom"/>
</dbReference>
<evidence type="ECO:0000256" key="10">
    <source>
        <dbReference type="ARBA" id="ARBA00023145"/>
    </source>
</evidence>
<gene>
    <name evidence="14" type="ORF">SCAR479_08774</name>
</gene>
<feature type="binding site" evidence="11">
    <location>
        <position position="559"/>
    </location>
    <ligand>
        <name>Ca(2+)</name>
        <dbReference type="ChEBI" id="CHEBI:29108"/>
    </ligand>
</feature>
<dbReference type="PROSITE" id="PS00138">
    <property type="entry name" value="SUBTILASE_SER"/>
    <property type="match status" value="1"/>
</dbReference>
<dbReference type="SMART" id="SM00944">
    <property type="entry name" value="Pro-kuma_activ"/>
    <property type="match status" value="1"/>
</dbReference>
<evidence type="ECO:0000313" key="15">
    <source>
        <dbReference type="Proteomes" id="UP001465668"/>
    </source>
</evidence>
<evidence type="ECO:0000256" key="11">
    <source>
        <dbReference type="PROSITE-ProRule" id="PRU01032"/>
    </source>
</evidence>
<dbReference type="CDD" id="cd04056">
    <property type="entry name" value="Peptidases_S53"/>
    <property type="match status" value="1"/>
</dbReference>
<evidence type="ECO:0000256" key="5">
    <source>
        <dbReference type="ARBA" id="ARBA00022670"/>
    </source>
</evidence>
<dbReference type="InterPro" id="IPR000209">
    <property type="entry name" value="Peptidase_S8/S53_dom"/>
</dbReference>